<keyword evidence="6" id="KW-0004">4Fe-4S</keyword>
<keyword evidence="7" id="KW-0479">Metal-binding</keyword>
<evidence type="ECO:0000256" key="5">
    <source>
        <dbReference type="ARBA" id="ARBA00022023"/>
    </source>
</evidence>
<evidence type="ECO:0000256" key="13">
    <source>
        <dbReference type="ARBA" id="ARBA00023295"/>
    </source>
</evidence>
<dbReference type="InterPro" id="IPR023170">
    <property type="entry name" value="HhH_base_excis_C"/>
</dbReference>
<keyword evidence="13 14" id="KW-0326">Glycosidase</keyword>
<gene>
    <name evidence="16" type="ORF">G7077_05310</name>
</gene>
<dbReference type="FunFam" id="1.10.340.30:FF:000002">
    <property type="entry name" value="Adenine DNA glycosylase"/>
    <property type="match status" value="1"/>
</dbReference>
<proteinExistence type="inferred from homology"/>
<name>A0A6G7YT98_9SPHN</name>
<sequence length="334" mass="36659">MPSANAANRLMKHYLGTARTLPWRAAPGTNAPDPYRVWLSEVMLQQTTVTTVTPRFNRFIERWPTIEDLAAASDKSILSEWAGLGYYARARNLIACAREIAARGSLPNTAEELRKLPGVGEYTSAAVAAIAFGERVLPVDTNIRRVAARLFAMEQPTDSQVRDVMTPLIPTDRAGDFAQALMDLGATICRPAKPLCSRCPLAPDCTAFALGQPELFPRPKARKHRPHRHGTAWWTRRGDHLWLVRRPDHGILGGMAALPGPDWTDTPHPHGPALARIRHVFTHFSLDLDLVSASEPVGDGWWHPVDDIDSAGLPTLYLKAARAALATPLFDAAA</sequence>
<evidence type="ECO:0000256" key="12">
    <source>
        <dbReference type="ARBA" id="ARBA00023204"/>
    </source>
</evidence>
<dbReference type="PANTHER" id="PTHR42944:SF1">
    <property type="entry name" value="ADENINE DNA GLYCOSYLASE"/>
    <property type="match status" value="1"/>
</dbReference>
<dbReference type="Gene3D" id="3.90.79.10">
    <property type="entry name" value="Nucleoside Triphosphate Pyrophosphohydrolase"/>
    <property type="match status" value="1"/>
</dbReference>
<dbReference type="GO" id="GO:0046872">
    <property type="term" value="F:metal ion binding"/>
    <property type="evidence" value="ECO:0007669"/>
    <property type="project" value="UniProtKB-UniRule"/>
</dbReference>
<dbReference type="Gene3D" id="1.10.1670.10">
    <property type="entry name" value="Helix-hairpin-Helix base-excision DNA repair enzymes (C-terminal)"/>
    <property type="match status" value="1"/>
</dbReference>
<dbReference type="InterPro" id="IPR003265">
    <property type="entry name" value="HhH-GPD_domain"/>
</dbReference>
<dbReference type="Proteomes" id="UP000503222">
    <property type="component" value="Chromosome"/>
</dbReference>
<evidence type="ECO:0000256" key="6">
    <source>
        <dbReference type="ARBA" id="ARBA00022485"/>
    </source>
</evidence>
<evidence type="ECO:0000256" key="9">
    <source>
        <dbReference type="ARBA" id="ARBA00022801"/>
    </source>
</evidence>
<dbReference type="PROSITE" id="PS00764">
    <property type="entry name" value="ENDONUCLEASE_III_1"/>
    <property type="match status" value="1"/>
</dbReference>
<keyword evidence="8 14" id="KW-0227">DNA damage</keyword>
<dbReference type="GO" id="GO:0035485">
    <property type="term" value="F:adenine/guanine mispair binding"/>
    <property type="evidence" value="ECO:0007669"/>
    <property type="project" value="TreeGrafter"/>
</dbReference>
<dbReference type="KEGG" id="spii:G7077_05310"/>
<evidence type="ECO:0000259" key="15">
    <source>
        <dbReference type="SMART" id="SM00478"/>
    </source>
</evidence>
<dbReference type="InterPro" id="IPR011257">
    <property type="entry name" value="DNA_glycosylase"/>
</dbReference>
<evidence type="ECO:0000256" key="2">
    <source>
        <dbReference type="ARBA" id="ARBA00002933"/>
    </source>
</evidence>
<dbReference type="GO" id="GO:0032357">
    <property type="term" value="F:oxidized purine DNA binding"/>
    <property type="evidence" value="ECO:0007669"/>
    <property type="project" value="TreeGrafter"/>
</dbReference>
<dbReference type="Pfam" id="PF00730">
    <property type="entry name" value="HhH-GPD"/>
    <property type="match status" value="1"/>
</dbReference>
<feature type="domain" description="HhH-GPD" evidence="15">
    <location>
        <begin position="43"/>
        <end position="187"/>
    </location>
</feature>
<evidence type="ECO:0000256" key="10">
    <source>
        <dbReference type="ARBA" id="ARBA00023004"/>
    </source>
</evidence>
<dbReference type="SUPFAM" id="SSF48150">
    <property type="entry name" value="DNA-glycosylase"/>
    <property type="match status" value="1"/>
</dbReference>
<dbReference type="SMART" id="SM00478">
    <property type="entry name" value="ENDO3c"/>
    <property type="match status" value="1"/>
</dbReference>
<dbReference type="InterPro" id="IPR029119">
    <property type="entry name" value="MutY_C"/>
</dbReference>
<dbReference type="GO" id="GO:0006298">
    <property type="term" value="P:mismatch repair"/>
    <property type="evidence" value="ECO:0007669"/>
    <property type="project" value="TreeGrafter"/>
</dbReference>
<reference evidence="16 17" key="1">
    <citation type="submission" date="2020-03" db="EMBL/GenBank/DDBJ databases">
        <title>Sphingomonas sp. nov., isolated from fish.</title>
        <authorList>
            <person name="Hyun D.-W."/>
            <person name="Bae J.-W."/>
        </authorList>
    </citation>
    <scope>NUCLEOTIDE SEQUENCE [LARGE SCALE GENOMIC DNA]</scope>
    <source>
        <strain evidence="16 17">HDW15B</strain>
    </source>
</reference>
<dbReference type="GO" id="GO:0051539">
    <property type="term" value="F:4 iron, 4 sulfur cluster binding"/>
    <property type="evidence" value="ECO:0007669"/>
    <property type="project" value="UniProtKB-UniRule"/>
</dbReference>
<dbReference type="EMBL" id="CP049869">
    <property type="protein sequence ID" value="QIK79954.1"/>
    <property type="molecule type" value="Genomic_DNA"/>
</dbReference>
<comment type="similarity">
    <text evidence="3 14">Belongs to the Nth/MutY family.</text>
</comment>
<dbReference type="Pfam" id="PF14815">
    <property type="entry name" value="NUDIX_4"/>
    <property type="match status" value="1"/>
</dbReference>
<evidence type="ECO:0000256" key="11">
    <source>
        <dbReference type="ARBA" id="ARBA00023014"/>
    </source>
</evidence>
<dbReference type="GO" id="GO:0006284">
    <property type="term" value="P:base-excision repair"/>
    <property type="evidence" value="ECO:0007669"/>
    <property type="project" value="UniProtKB-UniRule"/>
</dbReference>
<keyword evidence="10 14" id="KW-0408">Iron</keyword>
<accession>A0A6G7YT98</accession>
<dbReference type="InterPro" id="IPR004035">
    <property type="entry name" value="Endouclease-III_FeS-bd_BS"/>
</dbReference>
<evidence type="ECO:0000256" key="3">
    <source>
        <dbReference type="ARBA" id="ARBA00008343"/>
    </source>
</evidence>
<dbReference type="Gene3D" id="1.10.340.30">
    <property type="entry name" value="Hypothetical protein, domain 2"/>
    <property type="match status" value="1"/>
</dbReference>
<evidence type="ECO:0000313" key="17">
    <source>
        <dbReference type="Proteomes" id="UP000503222"/>
    </source>
</evidence>
<protein>
    <recommendedName>
        <fullName evidence="5 14">Adenine DNA glycosylase</fullName>
        <ecNumber evidence="4 14">3.2.2.31</ecNumber>
    </recommendedName>
</protein>
<keyword evidence="9" id="KW-0378">Hydrolase</keyword>
<evidence type="ECO:0000256" key="4">
    <source>
        <dbReference type="ARBA" id="ARBA00012045"/>
    </source>
</evidence>
<evidence type="ECO:0000313" key="16">
    <source>
        <dbReference type="EMBL" id="QIK79954.1"/>
    </source>
</evidence>
<dbReference type="PANTHER" id="PTHR42944">
    <property type="entry name" value="ADENINE DNA GLYCOSYLASE"/>
    <property type="match status" value="1"/>
</dbReference>
<dbReference type="CDD" id="cd00056">
    <property type="entry name" value="ENDO3c"/>
    <property type="match status" value="1"/>
</dbReference>
<keyword evidence="11" id="KW-0411">Iron-sulfur</keyword>
<dbReference type="EC" id="3.2.2.31" evidence="4 14"/>
<dbReference type="SUPFAM" id="SSF55811">
    <property type="entry name" value="Nudix"/>
    <property type="match status" value="1"/>
</dbReference>
<dbReference type="CDD" id="cd03431">
    <property type="entry name" value="NUDIX_DNA_Glycosylase_C-MutY"/>
    <property type="match status" value="1"/>
</dbReference>
<organism evidence="16 17">
    <name type="scientific">Sphingomonas piscis</name>
    <dbReference type="NCBI Taxonomy" id="2714943"/>
    <lineage>
        <taxon>Bacteria</taxon>
        <taxon>Pseudomonadati</taxon>
        <taxon>Pseudomonadota</taxon>
        <taxon>Alphaproteobacteria</taxon>
        <taxon>Sphingomonadales</taxon>
        <taxon>Sphingomonadaceae</taxon>
        <taxon>Sphingomonas</taxon>
    </lineage>
</organism>
<dbReference type="GO" id="GO:0034039">
    <property type="term" value="F:8-oxo-7,8-dihydroguanine DNA N-glycosylase activity"/>
    <property type="evidence" value="ECO:0007669"/>
    <property type="project" value="TreeGrafter"/>
</dbReference>
<evidence type="ECO:0000256" key="8">
    <source>
        <dbReference type="ARBA" id="ARBA00022763"/>
    </source>
</evidence>
<dbReference type="GO" id="GO:0000701">
    <property type="term" value="F:purine-specific mismatch base pair DNA N-glycosylase activity"/>
    <property type="evidence" value="ECO:0007669"/>
    <property type="project" value="UniProtKB-EC"/>
</dbReference>
<comment type="function">
    <text evidence="2">Adenine glycosylase active on G-A mispairs. MutY also corrects error-prone DNA synthesis past GO lesions which are due to the oxidatively damaged form of guanine: 7,8-dihydro-8-oxoguanine (8-oxo-dGTP).</text>
</comment>
<keyword evidence="12" id="KW-0234">DNA repair</keyword>
<dbReference type="InterPro" id="IPR015797">
    <property type="entry name" value="NUDIX_hydrolase-like_dom_sf"/>
</dbReference>
<evidence type="ECO:0000256" key="14">
    <source>
        <dbReference type="RuleBase" id="RU365096"/>
    </source>
</evidence>
<dbReference type="AlphaFoldDB" id="A0A6G7YT98"/>
<comment type="cofactor">
    <cofactor evidence="14">
        <name>[4Fe-4S] cluster</name>
        <dbReference type="ChEBI" id="CHEBI:49883"/>
    </cofactor>
    <text evidence="14">Binds 1 [4Fe-4S] cluster.</text>
</comment>
<evidence type="ECO:0000256" key="1">
    <source>
        <dbReference type="ARBA" id="ARBA00000843"/>
    </source>
</evidence>
<evidence type="ECO:0000256" key="7">
    <source>
        <dbReference type="ARBA" id="ARBA00022723"/>
    </source>
</evidence>
<comment type="catalytic activity">
    <reaction evidence="1 14">
        <text>Hydrolyzes free adenine bases from 7,8-dihydro-8-oxoguanine:adenine mismatched double-stranded DNA, leaving an apurinic site.</text>
        <dbReference type="EC" id="3.2.2.31"/>
    </reaction>
</comment>
<keyword evidence="17" id="KW-1185">Reference proteome</keyword>
<dbReference type="InterPro" id="IPR044298">
    <property type="entry name" value="MIG/MutY"/>
</dbReference>